<evidence type="ECO:0000313" key="2">
    <source>
        <dbReference type="EMBL" id="SUZ12757.1"/>
    </source>
</evidence>
<feature type="chain" id="PRO_5016912755" evidence="1">
    <location>
        <begin position="16"/>
        <end position="327"/>
    </location>
</feature>
<feature type="signal peptide" evidence="1">
    <location>
        <begin position="1"/>
        <end position="15"/>
    </location>
</feature>
<dbReference type="EMBL" id="UIGY01000204">
    <property type="protein sequence ID" value="SUZ12757.1"/>
    <property type="molecule type" value="Genomic_DNA"/>
</dbReference>
<protein>
    <submittedName>
        <fullName evidence="2">BgtAcSP-30641</fullName>
    </submittedName>
</protein>
<reference evidence="2" key="1">
    <citation type="submission" date="2018-07" db="EMBL/GenBank/DDBJ databases">
        <authorList>
            <person name="Quirk P.G."/>
            <person name="Krulwich T.A."/>
        </authorList>
    </citation>
    <scope>NUCLEOTIDE SEQUENCE</scope>
    <source>
        <strain evidence="2">96224</strain>
    </source>
</reference>
<sequence length="327" mass="37323">MIFCAFALLLTPASEIYESSYLELEQSRKPVPNLERLVLLADGTKESFYGAYNVLYTNEFPRVQAGNDIFTTAMQKGIIPTKSLAYCSPTLSPIQISKFDYPKPEEGVLSAQICLNAIRKELNSMNTGGSTQTQILHQKDTCLSSDIIGLAFRGDISVSGIYASFAPLNLGVPKVKFKRSLYLENLITEHQIFAAWEKEHLQMVLIWYFGQLHLFKRNRGDKMWWPVTKIGAEEMNGEIILDFLRNRLGLFKNLYQKLGERYRKPKSSDFHRQSSLTGQANGNTKLKKLMAEVGTLELKTPLRVTHRYIRTSWGFHFSDDRIKLSSF</sequence>
<dbReference type="AlphaFoldDB" id="A0A381LGG9"/>
<gene>
    <name evidence="2" type="ORF">BGT96224V2_LOCUS6004</name>
</gene>
<name>A0A381LGG9_BLUGR</name>
<feature type="non-terminal residue" evidence="2">
    <location>
        <position position="327"/>
    </location>
</feature>
<keyword evidence="1" id="KW-0732">Signal</keyword>
<accession>A0A381LGG9</accession>
<proteinExistence type="predicted"/>
<organism evidence="2">
    <name type="scientific">Blumeria graminis f. sp. tritici 96224</name>
    <dbReference type="NCBI Taxonomy" id="1268274"/>
    <lineage>
        <taxon>Eukaryota</taxon>
        <taxon>Fungi</taxon>
        <taxon>Dikarya</taxon>
        <taxon>Ascomycota</taxon>
        <taxon>Pezizomycotina</taxon>
        <taxon>Leotiomycetes</taxon>
        <taxon>Erysiphales</taxon>
        <taxon>Erysiphaceae</taxon>
        <taxon>Blumeria</taxon>
    </lineage>
</organism>
<evidence type="ECO:0000256" key="1">
    <source>
        <dbReference type="SAM" id="SignalP"/>
    </source>
</evidence>